<gene>
    <name evidence="14" type="primary">nudF</name>
    <name evidence="14" type="ORF">Q3O60_08255</name>
</gene>
<protein>
    <recommendedName>
        <fullName evidence="4">ADP-ribose pyrophosphatase</fullName>
        <ecNumber evidence="3">3.6.1.13</ecNumber>
    </recommendedName>
    <alternativeName>
        <fullName evidence="9">ADP-ribose diphosphatase</fullName>
    </alternativeName>
    <alternativeName>
        <fullName evidence="11">ADP-ribose phosphohydrolase</fullName>
    </alternativeName>
    <alternativeName>
        <fullName evidence="10">Adenosine diphosphoribose pyrophosphatase</fullName>
    </alternativeName>
</protein>
<dbReference type="Gene3D" id="3.90.79.10">
    <property type="entry name" value="Nucleoside Triphosphate Pyrophosphohydrolase"/>
    <property type="match status" value="1"/>
</dbReference>
<dbReference type="PROSITE" id="PS51462">
    <property type="entry name" value="NUDIX"/>
    <property type="match status" value="1"/>
</dbReference>
<evidence type="ECO:0000256" key="5">
    <source>
        <dbReference type="ARBA" id="ARBA00022723"/>
    </source>
</evidence>
<dbReference type="RefSeq" id="WP_305893440.1">
    <property type="nucleotide sequence ID" value="NZ_JAUZVZ010000009.1"/>
</dbReference>
<evidence type="ECO:0000256" key="7">
    <source>
        <dbReference type="ARBA" id="ARBA00022842"/>
    </source>
</evidence>
<dbReference type="InterPro" id="IPR015797">
    <property type="entry name" value="NUDIX_hydrolase-like_dom_sf"/>
</dbReference>
<keyword evidence="5" id="KW-0479">Metal-binding</keyword>
<dbReference type="InterPro" id="IPR000086">
    <property type="entry name" value="NUDIX_hydrolase_dom"/>
</dbReference>
<proteinExistence type="inferred from homology"/>
<keyword evidence="7" id="KW-0460">Magnesium</keyword>
<dbReference type="EC" id="3.6.1.13" evidence="3"/>
<dbReference type="Pfam" id="PF00293">
    <property type="entry name" value="NUDIX"/>
    <property type="match status" value="1"/>
</dbReference>
<dbReference type="InterPro" id="IPR004385">
    <property type="entry name" value="NDP_pyrophosphatase"/>
</dbReference>
<comment type="caution">
    <text evidence="14">The sequence shown here is derived from an EMBL/GenBank/DDBJ whole genome shotgun (WGS) entry which is preliminary data.</text>
</comment>
<dbReference type="PROSITE" id="PS00893">
    <property type="entry name" value="NUDIX_BOX"/>
    <property type="match status" value="1"/>
</dbReference>
<accession>A0ABT9GYP0</accession>
<dbReference type="NCBIfam" id="NF008003">
    <property type="entry name" value="PRK10729.1"/>
    <property type="match status" value="1"/>
</dbReference>
<evidence type="ECO:0000313" key="15">
    <source>
        <dbReference type="Proteomes" id="UP001231616"/>
    </source>
</evidence>
<evidence type="ECO:0000256" key="8">
    <source>
        <dbReference type="ARBA" id="ARBA00025164"/>
    </source>
</evidence>
<evidence type="ECO:0000259" key="13">
    <source>
        <dbReference type="PROSITE" id="PS51462"/>
    </source>
</evidence>
<dbReference type="Proteomes" id="UP001231616">
    <property type="component" value="Unassembled WGS sequence"/>
</dbReference>
<evidence type="ECO:0000256" key="9">
    <source>
        <dbReference type="ARBA" id="ARBA00030162"/>
    </source>
</evidence>
<comment type="cofactor">
    <cofactor evidence="1">
        <name>Mg(2+)</name>
        <dbReference type="ChEBI" id="CHEBI:18420"/>
    </cofactor>
</comment>
<evidence type="ECO:0000256" key="12">
    <source>
        <dbReference type="ARBA" id="ARBA00049546"/>
    </source>
</evidence>
<dbReference type="InterPro" id="IPR020084">
    <property type="entry name" value="NUDIX_hydrolase_CS"/>
</dbReference>
<dbReference type="EMBL" id="JAUZVZ010000009">
    <property type="protein sequence ID" value="MDP4536176.1"/>
    <property type="molecule type" value="Genomic_DNA"/>
</dbReference>
<evidence type="ECO:0000256" key="2">
    <source>
        <dbReference type="ARBA" id="ARBA00007482"/>
    </source>
</evidence>
<sequence length="209" mass="23803">MSEIKMRHYPSFSNEDVEVSDKNTVFQGFFRIERYKLRHKLFAGGWSNWMQREIFERGHAVAVLPYHPASDQLVLVEQFRAGAGATSKSPWLLEVIAGMVADGETMPEVARRESKEEAGLELAELTPMLSYLSSPGGTTERIQLYFAQLKQLPTEGIFGLSDEHEDIRVHVVSREQALQWLAQGVIDNAATVIALQWLALHYEQLKTRW</sequence>
<dbReference type="NCBIfam" id="TIGR00052">
    <property type="entry name" value="nudix-type nucleoside diphosphatase, YffH/AdpP family"/>
    <property type="match status" value="1"/>
</dbReference>
<name>A0ABT9GYP0_9GAMM</name>
<evidence type="ECO:0000256" key="4">
    <source>
        <dbReference type="ARBA" id="ARBA00013297"/>
    </source>
</evidence>
<keyword evidence="15" id="KW-1185">Reference proteome</keyword>
<comment type="similarity">
    <text evidence="2">Belongs to the Nudix hydrolase family. NudF subfamily.</text>
</comment>
<evidence type="ECO:0000256" key="6">
    <source>
        <dbReference type="ARBA" id="ARBA00022801"/>
    </source>
</evidence>
<keyword evidence="6 14" id="KW-0378">Hydrolase</keyword>
<evidence type="ECO:0000256" key="11">
    <source>
        <dbReference type="ARBA" id="ARBA00033056"/>
    </source>
</evidence>
<evidence type="ECO:0000256" key="10">
    <source>
        <dbReference type="ARBA" id="ARBA00030308"/>
    </source>
</evidence>
<dbReference type="CDD" id="cd24155">
    <property type="entry name" value="NUDIX_ADPRase"/>
    <property type="match status" value="1"/>
</dbReference>
<dbReference type="PANTHER" id="PTHR11839:SF5">
    <property type="entry name" value="ADP-RIBOSE PYROPHOSPHATASE"/>
    <property type="match status" value="1"/>
</dbReference>
<evidence type="ECO:0000313" key="14">
    <source>
        <dbReference type="EMBL" id="MDP4536176.1"/>
    </source>
</evidence>
<dbReference type="SUPFAM" id="SSF55811">
    <property type="entry name" value="Nudix"/>
    <property type="match status" value="1"/>
</dbReference>
<reference evidence="14 15" key="1">
    <citation type="submission" date="2023-08" db="EMBL/GenBank/DDBJ databases">
        <authorList>
            <person name="Joshi A."/>
            <person name="Thite S."/>
        </authorList>
    </citation>
    <scope>NUCLEOTIDE SEQUENCE [LARGE SCALE GENOMIC DNA]</scope>
    <source>
        <strain evidence="14 15">AC40</strain>
    </source>
</reference>
<comment type="catalytic activity">
    <reaction evidence="12">
        <text>ADP-D-ribose + H2O = D-ribose 5-phosphate + AMP + 2 H(+)</text>
        <dbReference type="Rhea" id="RHEA:10412"/>
        <dbReference type="ChEBI" id="CHEBI:15377"/>
        <dbReference type="ChEBI" id="CHEBI:15378"/>
        <dbReference type="ChEBI" id="CHEBI:57967"/>
        <dbReference type="ChEBI" id="CHEBI:78346"/>
        <dbReference type="ChEBI" id="CHEBI:456215"/>
        <dbReference type="EC" id="3.6.1.13"/>
    </reaction>
</comment>
<feature type="domain" description="Nudix hydrolase" evidence="13">
    <location>
        <begin position="56"/>
        <end position="194"/>
    </location>
</feature>
<dbReference type="PANTHER" id="PTHR11839">
    <property type="entry name" value="UDP/ADP-SUGAR PYROPHOSPHATASE"/>
    <property type="match status" value="1"/>
</dbReference>
<dbReference type="GO" id="GO:0047631">
    <property type="term" value="F:ADP-ribose diphosphatase activity"/>
    <property type="evidence" value="ECO:0007669"/>
    <property type="project" value="UniProtKB-EC"/>
</dbReference>
<evidence type="ECO:0000256" key="3">
    <source>
        <dbReference type="ARBA" id="ARBA00012453"/>
    </source>
</evidence>
<comment type="function">
    <text evidence="8">Acts on ADP-mannose and ADP-glucose as well as ADP-ribose. Prevents glycogen biosynthesis. The reaction catalyzed by this enzyme is a limiting step of the gluconeogenic process.</text>
</comment>
<organism evidence="14 15">
    <name type="scientific">Alkalimonas collagenimarina</name>
    <dbReference type="NCBI Taxonomy" id="400390"/>
    <lineage>
        <taxon>Bacteria</taxon>
        <taxon>Pseudomonadati</taxon>
        <taxon>Pseudomonadota</taxon>
        <taxon>Gammaproteobacteria</taxon>
        <taxon>Alkalimonas</taxon>
    </lineage>
</organism>
<evidence type="ECO:0000256" key="1">
    <source>
        <dbReference type="ARBA" id="ARBA00001946"/>
    </source>
</evidence>